<organism evidence="1">
    <name type="scientific">Rhizophagus irregularis (strain DAOM 181602 / DAOM 197198 / MUCL 43194)</name>
    <name type="common">Arbuscular mycorrhizal fungus</name>
    <name type="synonym">Glomus intraradices</name>
    <dbReference type="NCBI Taxonomy" id="747089"/>
    <lineage>
        <taxon>Eukaryota</taxon>
        <taxon>Fungi</taxon>
        <taxon>Fungi incertae sedis</taxon>
        <taxon>Mucoromycota</taxon>
        <taxon>Glomeromycotina</taxon>
        <taxon>Glomeromycetes</taxon>
        <taxon>Glomerales</taxon>
        <taxon>Glomeraceae</taxon>
        <taxon>Rhizophagus</taxon>
    </lineage>
</organism>
<dbReference type="AlphaFoldDB" id="U9TKF9"/>
<dbReference type="HOGENOM" id="CLU_2723472_0_0_1"/>
<protein>
    <submittedName>
        <fullName evidence="1">Uncharacterized protein</fullName>
    </submittedName>
</protein>
<gene>
    <name evidence="1" type="ORF">GLOINDRAFT_31493</name>
</gene>
<name>U9TKF9_RHIID</name>
<proteinExistence type="predicted"/>
<evidence type="ECO:0000313" key="1">
    <source>
        <dbReference type="EMBL" id="ESA08615.1"/>
    </source>
</evidence>
<accession>U9TKF9</accession>
<sequence>MAYEKYSVINPNWGVTNNSERIFCPLNFWKTAQASNKKISYIKTIMIVKPISDLLNSTLVITNPRFQTSTLL</sequence>
<reference evidence="1" key="1">
    <citation type="submission" date="2013-07" db="EMBL/GenBank/DDBJ databases">
        <title>The genome of an arbuscular mycorrhizal fungus provides insights into the evolution of the oldest plant symbiosis.</title>
        <authorList>
            <consortium name="DOE Joint Genome Institute"/>
            <person name="Tisserant E."/>
            <person name="Malbreil M."/>
            <person name="Kuo A."/>
            <person name="Kohler A."/>
            <person name="Symeonidi A."/>
            <person name="Balestrini R."/>
            <person name="Charron P."/>
            <person name="Duensing N."/>
            <person name="Frei-dit-Frey N."/>
            <person name="Gianinazzi-Pearson V."/>
            <person name="Gilbert B."/>
            <person name="Handa Y."/>
            <person name="Hijri M."/>
            <person name="Kaul R."/>
            <person name="Kawaguchi M."/>
            <person name="Krajinski F."/>
            <person name="Lammers P."/>
            <person name="Lapierre D."/>
            <person name="Masclaux F.G."/>
            <person name="Murat C."/>
            <person name="Morin E."/>
            <person name="Ndikumana S."/>
            <person name="Pagni M."/>
            <person name="Petitpierre D."/>
            <person name="Requena N."/>
            <person name="Rosikiewicz P."/>
            <person name="Riley R."/>
            <person name="Saito K."/>
            <person name="San Clemente H."/>
            <person name="Shapiro H."/>
            <person name="van Tuinen D."/>
            <person name="Becard G."/>
            <person name="Bonfante P."/>
            <person name="Paszkowski U."/>
            <person name="Shachar-Hill Y."/>
            <person name="Young J.P."/>
            <person name="Sanders I.R."/>
            <person name="Henrissat B."/>
            <person name="Rensing S.A."/>
            <person name="Grigoriev I.V."/>
            <person name="Corradi N."/>
            <person name="Roux C."/>
            <person name="Martin F."/>
        </authorList>
    </citation>
    <scope>NUCLEOTIDE SEQUENCE</scope>
    <source>
        <strain evidence="1">DAOM 197198</strain>
    </source>
</reference>
<dbReference type="EMBL" id="KI288989">
    <property type="protein sequence ID" value="ESA08615.1"/>
    <property type="molecule type" value="Genomic_DNA"/>
</dbReference>